<keyword evidence="1" id="KW-0812">Transmembrane</keyword>
<comment type="caution">
    <text evidence="2">The sequence shown here is derived from an EMBL/GenBank/DDBJ whole genome shotgun (WGS) entry which is preliminary data.</text>
</comment>
<reference evidence="2" key="2">
    <citation type="submission" date="2023-04" db="EMBL/GenBank/DDBJ databases">
        <authorList>
            <person name="Bu L."/>
            <person name="Lu L."/>
            <person name="Laidemitt M.R."/>
            <person name="Zhang S.M."/>
            <person name="Mutuku M."/>
            <person name="Mkoji G."/>
            <person name="Steinauer M."/>
            <person name="Loker E.S."/>
        </authorList>
    </citation>
    <scope>NUCLEOTIDE SEQUENCE</scope>
    <source>
        <strain evidence="2">KasaAsao</strain>
        <tissue evidence="2">Whole Snail</tissue>
    </source>
</reference>
<dbReference type="EMBL" id="JASAOG010000491">
    <property type="protein sequence ID" value="KAK0038737.1"/>
    <property type="molecule type" value="Genomic_DNA"/>
</dbReference>
<evidence type="ECO:0000256" key="1">
    <source>
        <dbReference type="SAM" id="Phobius"/>
    </source>
</evidence>
<name>A0AAD8ETP9_BIOPF</name>
<protein>
    <submittedName>
        <fullName evidence="2">Sterol desaturase family protein</fullName>
    </submittedName>
</protein>
<evidence type="ECO:0000313" key="3">
    <source>
        <dbReference type="Proteomes" id="UP001233172"/>
    </source>
</evidence>
<dbReference type="AlphaFoldDB" id="A0AAD8ETP9"/>
<keyword evidence="1" id="KW-0472">Membrane</keyword>
<keyword evidence="3" id="KW-1185">Reference proteome</keyword>
<proteinExistence type="predicted"/>
<feature type="transmembrane region" description="Helical" evidence="1">
    <location>
        <begin position="20"/>
        <end position="39"/>
    </location>
</feature>
<dbReference type="Proteomes" id="UP001233172">
    <property type="component" value="Unassembled WGS sequence"/>
</dbReference>
<accession>A0AAD8ETP9</accession>
<evidence type="ECO:0000313" key="2">
    <source>
        <dbReference type="EMBL" id="KAK0038737.1"/>
    </source>
</evidence>
<reference evidence="2" key="1">
    <citation type="journal article" date="2023" name="PLoS Negl. Trop. Dis.">
        <title>A genome sequence for Biomphalaria pfeifferi, the major vector snail for the human-infecting parasite Schistosoma mansoni.</title>
        <authorList>
            <person name="Bu L."/>
            <person name="Lu L."/>
            <person name="Laidemitt M.R."/>
            <person name="Zhang S.M."/>
            <person name="Mutuku M."/>
            <person name="Mkoji G."/>
            <person name="Steinauer M."/>
            <person name="Loker E.S."/>
        </authorList>
    </citation>
    <scope>NUCLEOTIDE SEQUENCE</scope>
    <source>
        <strain evidence="2">KasaAsao</strain>
    </source>
</reference>
<gene>
    <name evidence="2" type="ORF">Bpfe_031516</name>
</gene>
<sequence length="94" mass="10693">MEGVVNGAKNQALPSLSLDWFLWNLMFWCAVFIPLERWFALRRDQPFFAYGLANGSGLLFCERVGGAMGHDHHDEASSGLFAWVLDEQWRMSIG</sequence>
<keyword evidence="1" id="KW-1133">Transmembrane helix</keyword>
<organism evidence="2 3">
    <name type="scientific">Biomphalaria pfeifferi</name>
    <name type="common">Bloodfluke planorb</name>
    <name type="synonym">Freshwater snail</name>
    <dbReference type="NCBI Taxonomy" id="112525"/>
    <lineage>
        <taxon>Eukaryota</taxon>
        <taxon>Metazoa</taxon>
        <taxon>Spiralia</taxon>
        <taxon>Lophotrochozoa</taxon>
        <taxon>Mollusca</taxon>
        <taxon>Gastropoda</taxon>
        <taxon>Heterobranchia</taxon>
        <taxon>Euthyneura</taxon>
        <taxon>Panpulmonata</taxon>
        <taxon>Hygrophila</taxon>
        <taxon>Lymnaeoidea</taxon>
        <taxon>Planorbidae</taxon>
        <taxon>Biomphalaria</taxon>
    </lineage>
</organism>